<proteinExistence type="predicted"/>
<organism evidence="2 3">
    <name type="scientific">Lactococcus petauri</name>
    <dbReference type="NCBI Taxonomy" id="1940789"/>
    <lineage>
        <taxon>Bacteria</taxon>
        <taxon>Bacillati</taxon>
        <taxon>Bacillota</taxon>
        <taxon>Bacilli</taxon>
        <taxon>Lactobacillales</taxon>
        <taxon>Streptococcaceae</taxon>
        <taxon>Lactococcus</taxon>
    </lineage>
</organism>
<evidence type="ECO:0000313" key="3">
    <source>
        <dbReference type="Proteomes" id="UP001257962"/>
    </source>
</evidence>
<feature type="transmembrane region" description="Helical" evidence="1">
    <location>
        <begin position="45"/>
        <end position="63"/>
    </location>
</feature>
<keyword evidence="1" id="KW-1133">Transmembrane helix</keyword>
<evidence type="ECO:0000256" key="1">
    <source>
        <dbReference type="SAM" id="Phobius"/>
    </source>
</evidence>
<accession>A0AAJ2MLD5</accession>
<dbReference type="RefSeq" id="WP_165712038.1">
    <property type="nucleotide sequence ID" value="NZ_JAQEKU010000069.1"/>
</dbReference>
<evidence type="ECO:0000313" key="2">
    <source>
        <dbReference type="EMBL" id="MDT2665929.1"/>
    </source>
</evidence>
<dbReference type="AlphaFoldDB" id="A0AAJ2MLD5"/>
<keyword evidence="1" id="KW-0812">Transmembrane</keyword>
<gene>
    <name evidence="2" type="ORF">P7D34_01615</name>
</gene>
<dbReference type="Proteomes" id="UP001257962">
    <property type="component" value="Unassembled WGS sequence"/>
</dbReference>
<sequence>MMRRILRYISESRSKIWTTILKLVSISIIIGAFILATYIKPEVDFWHVMIPAIFLVLIIIIDFSEISEVSVKGVKLETQKAKALNREMKKDLENFKEVNQSLLTYSVASIEKEGRFDMMTNPKHIVSFIDSAEQLSKKIGFNEEFSNLLIKAKCKAISAFAQQIEMQFPSISKEAQKRISDGQHIEDGEVRYFKRKVIVNFEALYNLSDQLENYEKQAEWKYFLKQFEDFYEKNFPYDGLDDIEL</sequence>
<feature type="transmembrane region" description="Helical" evidence="1">
    <location>
        <begin position="20"/>
        <end position="39"/>
    </location>
</feature>
<keyword evidence="1" id="KW-0472">Membrane</keyword>
<comment type="caution">
    <text evidence="2">The sequence shown here is derived from an EMBL/GenBank/DDBJ whole genome shotgun (WGS) entry which is preliminary data.</text>
</comment>
<name>A0AAJ2MLD5_9LACT</name>
<dbReference type="EMBL" id="JARPYC010000001">
    <property type="protein sequence ID" value="MDT2665929.1"/>
    <property type="molecule type" value="Genomic_DNA"/>
</dbReference>
<reference evidence="2" key="1">
    <citation type="submission" date="2023-03" db="EMBL/GenBank/DDBJ databases">
        <authorList>
            <person name="Shen W."/>
            <person name="Cai J."/>
        </authorList>
    </citation>
    <scope>NUCLEOTIDE SEQUENCE</scope>
    <source>
        <strain evidence="2">Y3</strain>
    </source>
</reference>
<protein>
    <submittedName>
        <fullName evidence="2">Uncharacterized protein</fullName>
    </submittedName>
</protein>